<gene>
    <name evidence="1" type="ORF">RCL2_002471600</name>
</gene>
<evidence type="ECO:0000313" key="1">
    <source>
        <dbReference type="EMBL" id="GES98156.1"/>
    </source>
</evidence>
<reference evidence="1" key="1">
    <citation type="submission" date="2019-10" db="EMBL/GenBank/DDBJ databases">
        <title>Conservation and host-specific expression of non-tandemly repeated heterogenous ribosome RNA gene in arbuscular mycorrhizal fungi.</title>
        <authorList>
            <person name="Maeda T."/>
            <person name="Kobayashi Y."/>
            <person name="Nakagawa T."/>
            <person name="Ezawa T."/>
            <person name="Yamaguchi K."/>
            <person name="Bino T."/>
            <person name="Nishimoto Y."/>
            <person name="Shigenobu S."/>
            <person name="Kawaguchi M."/>
        </authorList>
    </citation>
    <scope>NUCLEOTIDE SEQUENCE</scope>
    <source>
        <strain evidence="1">HR1</strain>
    </source>
</reference>
<proteinExistence type="predicted"/>
<organism evidence="1 2">
    <name type="scientific">Rhizophagus clarus</name>
    <dbReference type="NCBI Taxonomy" id="94130"/>
    <lineage>
        <taxon>Eukaryota</taxon>
        <taxon>Fungi</taxon>
        <taxon>Fungi incertae sedis</taxon>
        <taxon>Mucoromycota</taxon>
        <taxon>Glomeromycotina</taxon>
        <taxon>Glomeromycetes</taxon>
        <taxon>Glomerales</taxon>
        <taxon>Glomeraceae</taxon>
        <taxon>Rhizophagus</taxon>
    </lineage>
</organism>
<dbReference type="AlphaFoldDB" id="A0A8H3M5I2"/>
<evidence type="ECO:0000313" key="2">
    <source>
        <dbReference type="Proteomes" id="UP000615446"/>
    </source>
</evidence>
<name>A0A8H3M5I2_9GLOM</name>
<sequence length="66" mass="7829">MKIDSPMPAERKNENSIKFLQKNWKTNLKLFYGTSFNSYPSEQTNFNIIIIHNIQLDSKSEMRNSF</sequence>
<dbReference type="EMBL" id="BLAL01000262">
    <property type="protein sequence ID" value="GES98156.1"/>
    <property type="molecule type" value="Genomic_DNA"/>
</dbReference>
<dbReference type="Proteomes" id="UP000615446">
    <property type="component" value="Unassembled WGS sequence"/>
</dbReference>
<accession>A0A8H3M5I2</accession>
<comment type="caution">
    <text evidence="1">The sequence shown here is derived from an EMBL/GenBank/DDBJ whole genome shotgun (WGS) entry which is preliminary data.</text>
</comment>
<protein>
    <submittedName>
        <fullName evidence="1">Uncharacterized protein</fullName>
    </submittedName>
</protein>